<dbReference type="RefSeq" id="WP_259086770.1">
    <property type="nucleotide sequence ID" value="NZ_BAAAZC010000031.1"/>
</dbReference>
<dbReference type="NCBIfam" id="TIGR01730">
    <property type="entry name" value="RND_mfp"/>
    <property type="match status" value="1"/>
</dbReference>
<dbReference type="PROSITE" id="PS51257">
    <property type="entry name" value="PROKAR_LIPOPROTEIN"/>
    <property type="match status" value="1"/>
</dbReference>
<name>A0ABP7QZT1_9SPHI</name>
<dbReference type="Pfam" id="PF25954">
    <property type="entry name" value="Beta-barrel_RND_2"/>
    <property type="match status" value="1"/>
</dbReference>
<dbReference type="EMBL" id="BAAAZC010000031">
    <property type="protein sequence ID" value="GAA3990110.1"/>
    <property type="molecule type" value="Genomic_DNA"/>
</dbReference>
<dbReference type="Gene3D" id="1.10.287.470">
    <property type="entry name" value="Helix hairpin bin"/>
    <property type="match status" value="1"/>
</dbReference>
<dbReference type="Pfam" id="PF25917">
    <property type="entry name" value="BSH_RND"/>
    <property type="match status" value="1"/>
</dbReference>
<accession>A0ABP7QZT1</accession>
<evidence type="ECO:0000259" key="4">
    <source>
        <dbReference type="Pfam" id="PF25989"/>
    </source>
</evidence>
<dbReference type="InterPro" id="IPR058792">
    <property type="entry name" value="Beta-barrel_RND_2"/>
</dbReference>
<feature type="domain" description="YknX-like C-terminal permuted SH3-like" evidence="4">
    <location>
        <begin position="273"/>
        <end position="342"/>
    </location>
</feature>
<dbReference type="InterPro" id="IPR058625">
    <property type="entry name" value="MdtA-like_BSH"/>
</dbReference>
<dbReference type="Gene3D" id="2.40.50.100">
    <property type="match status" value="1"/>
</dbReference>
<dbReference type="Pfam" id="PF25989">
    <property type="entry name" value="YknX_C"/>
    <property type="match status" value="1"/>
</dbReference>
<evidence type="ECO:0000259" key="2">
    <source>
        <dbReference type="Pfam" id="PF25917"/>
    </source>
</evidence>
<dbReference type="InterPro" id="IPR058637">
    <property type="entry name" value="YknX-like_C"/>
</dbReference>
<organism evidence="5 6">
    <name type="scientific">Mucilaginibacter dorajii</name>
    <dbReference type="NCBI Taxonomy" id="692994"/>
    <lineage>
        <taxon>Bacteria</taxon>
        <taxon>Pseudomonadati</taxon>
        <taxon>Bacteroidota</taxon>
        <taxon>Sphingobacteriia</taxon>
        <taxon>Sphingobacteriales</taxon>
        <taxon>Sphingobacteriaceae</taxon>
        <taxon>Mucilaginibacter</taxon>
    </lineage>
</organism>
<comment type="similarity">
    <text evidence="1">Belongs to the membrane fusion protein (MFP) (TC 8.A.1) family.</text>
</comment>
<dbReference type="SUPFAM" id="SSF111369">
    <property type="entry name" value="HlyD-like secretion proteins"/>
    <property type="match status" value="1"/>
</dbReference>
<keyword evidence="6" id="KW-1185">Reference proteome</keyword>
<feature type="domain" description="CusB-like beta-barrel" evidence="3">
    <location>
        <begin position="193"/>
        <end position="267"/>
    </location>
</feature>
<evidence type="ECO:0000259" key="3">
    <source>
        <dbReference type="Pfam" id="PF25954"/>
    </source>
</evidence>
<dbReference type="Gene3D" id="2.40.30.170">
    <property type="match status" value="1"/>
</dbReference>
<protein>
    <submittedName>
        <fullName evidence="5">Efflux RND transporter periplasmic adaptor subunit</fullName>
    </submittedName>
</protein>
<reference evidence="6" key="1">
    <citation type="journal article" date="2019" name="Int. J. Syst. Evol. Microbiol.">
        <title>The Global Catalogue of Microorganisms (GCM) 10K type strain sequencing project: providing services to taxonomists for standard genome sequencing and annotation.</title>
        <authorList>
            <consortium name="The Broad Institute Genomics Platform"/>
            <consortium name="The Broad Institute Genome Sequencing Center for Infectious Disease"/>
            <person name="Wu L."/>
            <person name="Ma J."/>
        </authorList>
    </citation>
    <scope>NUCLEOTIDE SEQUENCE [LARGE SCALE GENOMIC DNA]</scope>
    <source>
        <strain evidence="6">JCM 16601</strain>
    </source>
</reference>
<feature type="domain" description="Multidrug resistance protein MdtA-like barrel-sandwich hybrid" evidence="2">
    <location>
        <begin position="61"/>
        <end position="187"/>
    </location>
</feature>
<evidence type="ECO:0000256" key="1">
    <source>
        <dbReference type="ARBA" id="ARBA00009477"/>
    </source>
</evidence>
<dbReference type="Gene3D" id="2.40.420.20">
    <property type="match status" value="1"/>
</dbReference>
<dbReference type="InterPro" id="IPR006143">
    <property type="entry name" value="RND_pump_MFP"/>
</dbReference>
<sequence>MKETLKTVAFFSILVTVIAGCGSGEEQSKQAEAPIKVITKQIIPTGQPEVFSYSGTIEADNTVSLGFSVSGRVTSVNVQEGQHVNAGQLLATIETIEYQNAVRLAQAGLDQAADNFKRLNELHTKGSLPERDFITTKVSLTQAEVNKSTALKRLSDTRLYAPFAGIVSAKSVEKGATAAPGVSAFTLLKTNQVYAQASVAESEISKLTIGKNAIISIPVLSESLEGKITIINPQADAASKTFNVKIRIGNASGKLLPGMMSDIKISTGKTVDAIAIPAEAVVRDADDITYVFVVNDDHKAIRKRVATGGLLINEVVITNGLQAGDKVIIAGQNKLKDGQAVSL</sequence>
<dbReference type="PANTHER" id="PTHR30469">
    <property type="entry name" value="MULTIDRUG RESISTANCE PROTEIN MDTA"/>
    <property type="match status" value="1"/>
</dbReference>
<proteinExistence type="inferred from homology"/>
<gene>
    <name evidence="5" type="ORF">GCM10022210_49510</name>
</gene>
<comment type="caution">
    <text evidence="5">The sequence shown here is derived from an EMBL/GenBank/DDBJ whole genome shotgun (WGS) entry which is preliminary data.</text>
</comment>
<evidence type="ECO:0000313" key="5">
    <source>
        <dbReference type="EMBL" id="GAA3990110.1"/>
    </source>
</evidence>
<evidence type="ECO:0000313" key="6">
    <source>
        <dbReference type="Proteomes" id="UP001500742"/>
    </source>
</evidence>
<dbReference type="Proteomes" id="UP001500742">
    <property type="component" value="Unassembled WGS sequence"/>
</dbReference>